<reference evidence="3 4" key="1">
    <citation type="submission" date="2019-09" db="EMBL/GenBank/DDBJ databases">
        <title>Draft genome of the ectomycorrhizal ascomycete Sphaerosporella brunnea.</title>
        <authorList>
            <consortium name="DOE Joint Genome Institute"/>
            <person name="Benucci G.M."/>
            <person name="Marozzi G."/>
            <person name="Antonielli L."/>
            <person name="Sanchez S."/>
            <person name="Marco P."/>
            <person name="Wang X."/>
            <person name="Falini L.B."/>
            <person name="Barry K."/>
            <person name="Haridas S."/>
            <person name="Lipzen A."/>
            <person name="Labutti K."/>
            <person name="Grigoriev I.V."/>
            <person name="Murat C."/>
            <person name="Martin F."/>
            <person name="Albertini E."/>
            <person name="Donnini D."/>
            <person name="Bonito G."/>
        </authorList>
    </citation>
    <scope>NUCLEOTIDE SEQUENCE [LARGE SCALE GENOMIC DNA]</scope>
    <source>
        <strain evidence="3 4">Sb_GMNB300</strain>
    </source>
</reference>
<evidence type="ECO:0000313" key="4">
    <source>
        <dbReference type="Proteomes" id="UP000326924"/>
    </source>
</evidence>
<evidence type="ECO:0000313" key="3">
    <source>
        <dbReference type="EMBL" id="KAA8906292.1"/>
    </source>
</evidence>
<dbReference type="PROSITE" id="PS50020">
    <property type="entry name" value="WW_DOMAIN_2"/>
    <property type="match status" value="1"/>
</dbReference>
<dbReference type="SUPFAM" id="SSF51045">
    <property type="entry name" value="WW domain"/>
    <property type="match status" value="1"/>
</dbReference>
<feature type="compositionally biased region" description="Basic and acidic residues" evidence="1">
    <location>
        <begin position="278"/>
        <end position="289"/>
    </location>
</feature>
<feature type="compositionally biased region" description="Basic and acidic residues" evidence="1">
    <location>
        <begin position="254"/>
        <end position="271"/>
    </location>
</feature>
<dbReference type="PROSITE" id="PS01159">
    <property type="entry name" value="WW_DOMAIN_1"/>
    <property type="match status" value="1"/>
</dbReference>
<dbReference type="OrthoDB" id="2444812at2759"/>
<organism evidence="3 4">
    <name type="scientific">Sphaerosporella brunnea</name>
    <dbReference type="NCBI Taxonomy" id="1250544"/>
    <lineage>
        <taxon>Eukaryota</taxon>
        <taxon>Fungi</taxon>
        <taxon>Dikarya</taxon>
        <taxon>Ascomycota</taxon>
        <taxon>Pezizomycotina</taxon>
        <taxon>Pezizomycetes</taxon>
        <taxon>Pezizales</taxon>
        <taxon>Pyronemataceae</taxon>
        <taxon>Sphaerosporella</taxon>
    </lineage>
</organism>
<feature type="compositionally biased region" description="Polar residues" evidence="1">
    <location>
        <begin position="1"/>
        <end position="11"/>
    </location>
</feature>
<dbReference type="Gene3D" id="2.20.70.10">
    <property type="match status" value="1"/>
</dbReference>
<feature type="compositionally biased region" description="Low complexity" evidence="1">
    <location>
        <begin position="27"/>
        <end position="52"/>
    </location>
</feature>
<evidence type="ECO:0000256" key="1">
    <source>
        <dbReference type="SAM" id="MobiDB-lite"/>
    </source>
</evidence>
<dbReference type="Pfam" id="PF00397">
    <property type="entry name" value="WW"/>
    <property type="match status" value="1"/>
</dbReference>
<feature type="domain" description="WW" evidence="2">
    <location>
        <begin position="105"/>
        <end position="139"/>
    </location>
</feature>
<keyword evidence="4" id="KW-1185">Reference proteome</keyword>
<accession>A0A5J5EXC9</accession>
<dbReference type="InterPro" id="IPR036020">
    <property type="entry name" value="WW_dom_sf"/>
</dbReference>
<comment type="caution">
    <text evidence="3">The sequence shown here is derived from an EMBL/GenBank/DDBJ whole genome shotgun (WGS) entry which is preliminary data.</text>
</comment>
<protein>
    <submittedName>
        <fullName evidence="3">WW domain-containing protein</fullName>
    </submittedName>
</protein>
<dbReference type="EMBL" id="VXIS01000090">
    <property type="protein sequence ID" value="KAA8906292.1"/>
    <property type="molecule type" value="Genomic_DNA"/>
</dbReference>
<feature type="region of interest" description="Disordered" evidence="1">
    <location>
        <begin position="1"/>
        <end position="117"/>
    </location>
</feature>
<dbReference type="SMART" id="SM00456">
    <property type="entry name" value="WW"/>
    <property type="match status" value="1"/>
</dbReference>
<name>A0A5J5EXC9_9PEZI</name>
<dbReference type="InterPro" id="IPR001202">
    <property type="entry name" value="WW_dom"/>
</dbReference>
<feature type="region of interest" description="Disordered" evidence="1">
    <location>
        <begin position="249"/>
        <end position="289"/>
    </location>
</feature>
<dbReference type="Proteomes" id="UP000326924">
    <property type="component" value="Unassembled WGS sequence"/>
</dbReference>
<dbReference type="InParanoid" id="A0A5J5EXC9"/>
<evidence type="ECO:0000259" key="2">
    <source>
        <dbReference type="PROSITE" id="PS50020"/>
    </source>
</evidence>
<dbReference type="CDD" id="cd00201">
    <property type="entry name" value="WW"/>
    <property type="match status" value="1"/>
</dbReference>
<feature type="region of interest" description="Disordered" evidence="1">
    <location>
        <begin position="174"/>
        <end position="199"/>
    </location>
</feature>
<proteinExistence type="predicted"/>
<feature type="compositionally biased region" description="Basic and acidic residues" evidence="1">
    <location>
        <begin position="60"/>
        <end position="87"/>
    </location>
</feature>
<sequence length="289" mass="32346">MTGTHTNTAMTSPEPVQPPAKGKDNDATTTTTTDATASNNNNNINNINNNNDRSAVTKETSAEKLPEEQYFEKGKREDAEREEKAPEDTSEENPPLPPGPPPGEEEQEDGWQPVWDPTYGSYYFYNSKTGETTWTNPRVPEATDAPLAVPADIQVDSPDSAVAAAAYHDPLQYNPAIHGDYDPTAPYAQPREEPQEASTDYTATAAFNRFTGKFTSAFSAKVPENYNDENKSRRQMEFYFDVDAAANSHNGKSLKAERQTRKLSKKELKAFKEKRRTKKEEKRKAWLKD</sequence>
<gene>
    <name evidence="3" type="ORF">FN846DRAFT_812439</name>
</gene>
<dbReference type="AlphaFoldDB" id="A0A5J5EXC9"/>